<organism evidence="2 3">
    <name type="scientific">Acaulospora morrowiae</name>
    <dbReference type="NCBI Taxonomy" id="94023"/>
    <lineage>
        <taxon>Eukaryota</taxon>
        <taxon>Fungi</taxon>
        <taxon>Fungi incertae sedis</taxon>
        <taxon>Mucoromycota</taxon>
        <taxon>Glomeromycotina</taxon>
        <taxon>Glomeromycetes</taxon>
        <taxon>Diversisporales</taxon>
        <taxon>Acaulosporaceae</taxon>
        <taxon>Acaulospora</taxon>
    </lineage>
</organism>
<dbReference type="AlphaFoldDB" id="A0A9N9ED95"/>
<proteinExistence type="predicted"/>
<evidence type="ECO:0000313" key="2">
    <source>
        <dbReference type="EMBL" id="CAG8673836.1"/>
    </source>
</evidence>
<dbReference type="OrthoDB" id="2328650at2759"/>
<sequence length="141" mass="16143">MAPSLEIKFLIGSLVFTGIVCLFLLYQCISNFTKLRLACLVSTVSVFFVSVCNYGTAQNYPWIPSTTYWMVFALVRAIYTSMLVICMLDMGRRFYGEIPWNTFLFKFTILQLFAFDSVNIADALMIHLSNEQVDTPLFLVQ</sequence>
<comment type="caution">
    <text evidence="2">The sequence shown here is derived from an EMBL/GenBank/DDBJ whole genome shotgun (WGS) entry which is preliminary data.</text>
</comment>
<protein>
    <submittedName>
        <fullName evidence="2">8926_t:CDS:1</fullName>
    </submittedName>
</protein>
<evidence type="ECO:0000313" key="3">
    <source>
        <dbReference type="Proteomes" id="UP000789342"/>
    </source>
</evidence>
<feature type="transmembrane region" description="Helical" evidence="1">
    <location>
        <begin position="68"/>
        <end position="88"/>
    </location>
</feature>
<evidence type="ECO:0000256" key="1">
    <source>
        <dbReference type="SAM" id="Phobius"/>
    </source>
</evidence>
<reference evidence="2" key="1">
    <citation type="submission" date="2021-06" db="EMBL/GenBank/DDBJ databases">
        <authorList>
            <person name="Kallberg Y."/>
            <person name="Tangrot J."/>
            <person name="Rosling A."/>
        </authorList>
    </citation>
    <scope>NUCLEOTIDE SEQUENCE</scope>
    <source>
        <strain evidence="2">CL551</strain>
    </source>
</reference>
<keyword evidence="1" id="KW-1133">Transmembrane helix</keyword>
<gene>
    <name evidence="2" type="ORF">AMORRO_LOCUS10933</name>
</gene>
<feature type="non-terminal residue" evidence="2">
    <location>
        <position position="1"/>
    </location>
</feature>
<feature type="transmembrane region" description="Helical" evidence="1">
    <location>
        <begin position="6"/>
        <end position="25"/>
    </location>
</feature>
<accession>A0A9N9ED95</accession>
<feature type="transmembrane region" description="Helical" evidence="1">
    <location>
        <begin position="37"/>
        <end position="56"/>
    </location>
</feature>
<keyword evidence="3" id="KW-1185">Reference proteome</keyword>
<dbReference type="Proteomes" id="UP000789342">
    <property type="component" value="Unassembled WGS sequence"/>
</dbReference>
<name>A0A9N9ED95_9GLOM</name>
<keyword evidence="1" id="KW-0812">Transmembrane</keyword>
<dbReference type="EMBL" id="CAJVPV010012968">
    <property type="protein sequence ID" value="CAG8673836.1"/>
    <property type="molecule type" value="Genomic_DNA"/>
</dbReference>
<keyword evidence="1" id="KW-0472">Membrane</keyword>